<reference evidence="3" key="1">
    <citation type="journal article" date="2019" name="Int. J. Syst. Evol. Microbiol.">
        <title>The Global Catalogue of Microorganisms (GCM) 10K type strain sequencing project: providing services to taxonomists for standard genome sequencing and annotation.</title>
        <authorList>
            <consortium name="The Broad Institute Genomics Platform"/>
            <consortium name="The Broad Institute Genome Sequencing Center for Infectious Disease"/>
            <person name="Wu L."/>
            <person name="Ma J."/>
        </authorList>
    </citation>
    <scope>NUCLEOTIDE SEQUENCE [LARGE SCALE GENOMIC DNA]</scope>
    <source>
        <strain evidence="3">JCM 14046</strain>
    </source>
</reference>
<evidence type="ECO:0000313" key="3">
    <source>
        <dbReference type="Proteomes" id="UP001501612"/>
    </source>
</evidence>
<evidence type="ECO:0000313" key="2">
    <source>
        <dbReference type="EMBL" id="GAA1917829.1"/>
    </source>
</evidence>
<accession>A0ABP5AQP7</accession>
<evidence type="ECO:0008006" key="4">
    <source>
        <dbReference type="Google" id="ProtNLM"/>
    </source>
</evidence>
<dbReference type="Proteomes" id="UP001501612">
    <property type="component" value="Unassembled WGS sequence"/>
</dbReference>
<evidence type="ECO:0000256" key="1">
    <source>
        <dbReference type="SAM" id="MobiDB-lite"/>
    </source>
</evidence>
<dbReference type="EMBL" id="BAAAMY010000004">
    <property type="protein sequence ID" value="GAA1917829.1"/>
    <property type="molecule type" value="Genomic_DNA"/>
</dbReference>
<name>A0ABP5AQP7_9ACTN</name>
<organism evidence="2 3">
    <name type="scientific">Nocardioides lentus</name>
    <dbReference type="NCBI Taxonomy" id="338077"/>
    <lineage>
        <taxon>Bacteria</taxon>
        <taxon>Bacillati</taxon>
        <taxon>Actinomycetota</taxon>
        <taxon>Actinomycetes</taxon>
        <taxon>Propionibacteriales</taxon>
        <taxon>Nocardioidaceae</taxon>
        <taxon>Nocardioides</taxon>
    </lineage>
</organism>
<gene>
    <name evidence="2" type="ORF">GCM10009737_19090</name>
</gene>
<protein>
    <recommendedName>
        <fullName evidence="4">Secreted protein</fullName>
    </recommendedName>
</protein>
<sequence length="111" mass="11205">MRTPAGPAVLVSLVLVLVTLLVVEATAYPSRTGTRTPAPALLAALGPGARPGAGVPAPSSDRGSAPRRAAGVVSVDGQDSDLLVRRASPPADACERTPRRRPPGATRPTPV</sequence>
<proteinExistence type="predicted"/>
<feature type="region of interest" description="Disordered" evidence="1">
    <location>
        <begin position="28"/>
        <end position="111"/>
    </location>
</feature>
<comment type="caution">
    <text evidence="2">The sequence shown here is derived from an EMBL/GenBank/DDBJ whole genome shotgun (WGS) entry which is preliminary data.</text>
</comment>
<feature type="compositionally biased region" description="Low complexity" evidence="1">
    <location>
        <begin position="32"/>
        <end position="58"/>
    </location>
</feature>
<keyword evidence="3" id="KW-1185">Reference proteome</keyword>